<feature type="signal peptide" evidence="5">
    <location>
        <begin position="1"/>
        <end position="28"/>
    </location>
</feature>
<keyword evidence="8" id="KW-1185">Reference proteome</keyword>
<keyword evidence="3 4" id="KW-0326">Glycosidase</keyword>
<feature type="active site" description="Proton donor" evidence="4">
    <location>
        <position position="160"/>
    </location>
</feature>
<dbReference type="GO" id="GO:0016787">
    <property type="term" value="F:hydrolase activity"/>
    <property type="evidence" value="ECO:0007669"/>
    <property type="project" value="UniProtKB-KW"/>
</dbReference>
<dbReference type="EMBL" id="JBHEZZ010000020">
    <property type="protein sequence ID" value="MFC1405317.1"/>
    <property type="molecule type" value="Genomic_DNA"/>
</dbReference>
<evidence type="ECO:0000256" key="3">
    <source>
        <dbReference type="ARBA" id="ARBA00023295"/>
    </source>
</evidence>
<accession>A0ABV6UV19</accession>
<comment type="similarity">
    <text evidence="1 4">Belongs to the glycosyl hydrolase 26 family.</text>
</comment>
<feature type="domain" description="GH26" evidence="6">
    <location>
        <begin position="44"/>
        <end position="323"/>
    </location>
</feature>
<proteinExistence type="inferred from homology"/>
<dbReference type="InterPro" id="IPR000805">
    <property type="entry name" value="Glyco_hydro_26"/>
</dbReference>
<sequence>MRISTREKRQPVRAALLVAALLPLAGCAAGSSGATSTGTVPSASPTHAPYSVASLLHPDRWMLGVSSDGEPGQLAPVTSFTASAGRAPDLREYYTNWGEDFDPDGNAALWANGQLPLLTWTPNGTTPARIAAGADDAYLTRFAGQVRSYDGPVAISFAPEMNGDWNAWGPGHATAADYVRAWRHIHDLFAARQATNVIWVWTPHATDSGTPAAIAPYFPGADYIDWVGLIGYYGPGEGSDYRSLFAPTEKVLRGLTGKPLLIAETGVAEGPRKPAQIRDLFQGVAGSKGVIGLVWFDSRKQWPGSSTPTDWRVASSAGAAEAFRKAVADHAGG</sequence>
<dbReference type="Proteomes" id="UP001592528">
    <property type="component" value="Unassembled WGS sequence"/>
</dbReference>
<dbReference type="RefSeq" id="WP_037597599.1">
    <property type="nucleotide sequence ID" value="NZ_JBHEZZ010000020.1"/>
</dbReference>
<feature type="chain" id="PRO_5045455379" evidence="5">
    <location>
        <begin position="29"/>
        <end position="333"/>
    </location>
</feature>
<comment type="caution">
    <text evidence="7">The sequence shown here is derived from an EMBL/GenBank/DDBJ whole genome shotgun (WGS) entry which is preliminary data.</text>
</comment>
<feature type="active site" description="Nucleophile" evidence="4">
    <location>
        <position position="264"/>
    </location>
</feature>
<dbReference type="PANTHER" id="PTHR40079:SF4">
    <property type="entry name" value="GH26 DOMAIN-CONTAINING PROTEIN-RELATED"/>
    <property type="match status" value="1"/>
</dbReference>
<keyword evidence="5" id="KW-0732">Signal</keyword>
<evidence type="ECO:0000256" key="5">
    <source>
        <dbReference type="SAM" id="SignalP"/>
    </source>
</evidence>
<name>A0ABV6UV19_9ACTN</name>
<gene>
    <name evidence="7" type="ORF">ACEZDJ_28940</name>
</gene>
<dbReference type="Gene3D" id="3.20.20.80">
    <property type="entry name" value="Glycosidases"/>
    <property type="match status" value="1"/>
</dbReference>
<protein>
    <submittedName>
        <fullName evidence="7">Glycoside hydrolase family 26 protein</fullName>
    </submittedName>
</protein>
<reference evidence="7 8" key="1">
    <citation type="submission" date="2024-09" db="EMBL/GenBank/DDBJ databases">
        <authorList>
            <person name="Lee S.D."/>
        </authorList>
    </citation>
    <scope>NUCLEOTIDE SEQUENCE [LARGE SCALE GENOMIC DNA]</scope>
    <source>
        <strain evidence="7 8">N1-5</strain>
    </source>
</reference>
<dbReference type="SUPFAM" id="SSF51445">
    <property type="entry name" value="(Trans)glycosidases"/>
    <property type="match status" value="1"/>
</dbReference>
<dbReference type="InterPro" id="IPR022790">
    <property type="entry name" value="GH26_dom"/>
</dbReference>
<evidence type="ECO:0000256" key="1">
    <source>
        <dbReference type="ARBA" id="ARBA00007754"/>
    </source>
</evidence>
<dbReference type="PROSITE" id="PS51764">
    <property type="entry name" value="GH26"/>
    <property type="match status" value="1"/>
</dbReference>
<organism evidence="7 8">
    <name type="scientific">Streptacidiphilus cavernicola</name>
    <dbReference type="NCBI Taxonomy" id="3342716"/>
    <lineage>
        <taxon>Bacteria</taxon>
        <taxon>Bacillati</taxon>
        <taxon>Actinomycetota</taxon>
        <taxon>Actinomycetes</taxon>
        <taxon>Kitasatosporales</taxon>
        <taxon>Streptomycetaceae</taxon>
        <taxon>Streptacidiphilus</taxon>
    </lineage>
</organism>
<evidence type="ECO:0000256" key="4">
    <source>
        <dbReference type="PROSITE-ProRule" id="PRU01100"/>
    </source>
</evidence>
<evidence type="ECO:0000313" key="8">
    <source>
        <dbReference type="Proteomes" id="UP001592528"/>
    </source>
</evidence>
<dbReference type="Pfam" id="PF02156">
    <property type="entry name" value="Glyco_hydro_26"/>
    <property type="match status" value="1"/>
</dbReference>
<evidence type="ECO:0000313" key="7">
    <source>
        <dbReference type="EMBL" id="MFC1405317.1"/>
    </source>
</evidence>
<evidence type="ECO:0000259" key="6">
    <source>
        <dbReference type="PROSITE" id="PS51764"/>
    </source>
</evidence>
<dbReference type="InterPro" id="IPR017853">
    <property type="entry name" value="GH"/>
</dbReference>
<dbReference type="PANTHER" id="PTHR40079">
    <property type="entry name" value="MANNAN ENDO-1,4-BETA-MANNOSIDASE E-RELATED"/>
    <property type="match status" value="1"/>
</dbReference>
<keyword evidence="2 4" id="KW-0378">Hydrolase</keyword>
<evidence type="ECO:0000256" key="2">
    <source>
        <dbReference type="ARBA" id="ARBA00022801"/>
    </source>
</evidence>